<feature type="transmembrane region" description="Helical" evidence="1">
    <location>
        <begin position="134"/>
        <end position="156"/>
    </location>
</feature>
<feature type="transmembrane region" description="Helical" evidence="1">
    <location>
        <begin position="5"/>
        <end position="23"/>
    </location>
</feature>
<dbReference type="EMBL" id="JXKH01000004">
    <property type="protein sequence ID" value="OJG18534.1"/>
    <property type="molecule type" value="Genomic_DNA"/>
</dbReference>
<evidence type="ECO:0008006" key="4">
    <source>
        <dbReference type="Google" id="ProtNLM"/>
    </source>
</evidence>
<reference evidence="2 3" key="1">
    <citation type="submission" date="2014-12" db="EMBL/GenBank/DDBJ databases">
        <title>Draft genome sequences of 29 type strains of Enterococci.</title>
        <authorList>
            <person name="Zhong Z."/>
            <person name="Sun Z."/>
            <person name="Liu W."/>
            <person name="Zhang W."/>
            <person name="Zhang H."/>
        </authorList>
    </citation>
    <scope>NUCLEOTIDE SEQUENCE [LARGE SCALE GENOMIC DNA]</scope>
    <source>
        <strain evidence="2 3">DSM 17029</strain>
    </source>
</reference>
<keyword evidence="1" id="KW-1133">Transmembrane helix</keyword>
<evidence type="ECO:0000313" key="2">
    <source>
        <dbReference type="EMBL" id="OJG18534.1"/>
    </source>
</evidence>
<feature type="transmembrane region" description="Helical" evidence="1">
    <location>
        <begin position="54"/>
        <end position="71"/>
    </location>
</feature>
<dbReference type="Proteomes" id="UP000181884">
    <property type="component" value="Unassembled WGS sequence"/>
</dbReference>
<feature type="transmembrane region" description="Helical" evidence="1">
    <location>
        <begin position="420"/>
        <end position="439"/>
    </location>
</feature>
<gene>
    <name evidence="2" type="ORF">RU97_GL001931</name>
</gene>
<evidence type="ECO:0000313" key="3">
    <source>
        <dbReference type="Proteomes" id="UP000181884"/>
    </source>
</evidence>
<dbReference type="STRING" id="214095.RU97_GL001931"/>
<feature type="transmembrane region" description="Helical" evidence="1">
    <location>
        <begin position="248"/>
        <end position="267"/>
    </location>
</feature>
<comment type="caution">
    <text evidence="2">The sequence shown here is derived from an EMBL/GenBank/DDBJ whole genome shotgun (WGS) entry which is preliminary data.</text>
</comment>
<feature type="transmembrane region" description="Helical" evidence="1">
    <location>
        <begin position="29"/>
        <end position="47"/>
    </location>
</feature>
<dbReference type="RefSeq" id="WP_067394513.1">
    <property type="nucleotide sequence ID" value="NZ_JXKH01000004.1"/>
</dbReference>
<feature type="transmembrane region" description="Helical" evidence="1">
    <location>
        <begin position="91"/>
        <end position="113"/>
    </location>
</feature>
<name>A0A1L8RFM8_9ENTE</name>
<evidence type="ECO:0000256" key="1">
    <source>
        <dbReference type="SAM" id="Phobius"/>
    </source>
</evidence>
<keyword evidence="3" id="KW-1185">Reference proteome</keyword>
<feature type="transmembrane region" description="Helical" evidence="1">
    <location>
        <begin position="205"/>
        <end position="222"/>
    </location>
</feature>
<keyword evidence="1" id="KW-0472">Membrane</keyword>
<accession>A0A1L8RFM8</accession>
<feature type="transmembrane region" description="Helical" evidence="1">
    <location>
        <begin position="176"/>
        <end position="193"/>
    </location>
</feature>
<sequence>MSFKLGIFLGVLYWIGSSIWIITSNIDTVIISSFFLANSLIVLLYLFSTSRKNNYFNLSIVIFFIIFFIIAPINQLRESFFPNTMVASQEIVVRGLLITSMFLFVYMISSLIMQRKSGKKIAYTDFSNETINNYIYIIMLSIFLIFFITNFSEIILKMTDKFAYSKLNLDSTKELIIYKCIFFFPLFPIINILSTRKRLTKKEKLFLTFCIILLILVKNPLIEKRNAIGPLYLSILLFFYRSKNLNNIYTLLLLASLTIFFPLIQIFTNAGGLNNLGEVDILGQLNRGYISLDYDAFSNLLADIQYVDTYGVLNFANLIGAILFFIPRSLWMTKPLSSGQMIGNYLETYHAMWFNNLSNPFVGEGYLAYGFLGVILFAIVLSIFGRKVIELLNRDGVDNFVGIFISVFLIFFLRGDLMNGIAYLMGFVMAIYFIPKFLYKVIGYFHG</sequence>
<feature type="transmembrane region" description="Helical" evidence="1">
    <location>
        <begin position="366"/>
        <end position="384"/>
    </location>
</feature>
<organism evidence="2 3">
    <name type="scientific">Enterococcus canis</name>
    <dbReference type="NCBI Taxonomy" id="214095"/>
    <lineage>
        <taxon>Bacteria</taxon>
        <taxon>Bacillati</taxon>
        <taxon>Bacillota</taxon>
        <taxon>Bacilli</taxon>
        <taxon>Lactobacillales</taxon>
        <taxon>Enterococcaceae</taxon>
        <taxon>Enterococcus</taxon>
    </lineage>
</organism>
<dbReference type="AlphaFoldDB" id="A0A1L8RFM8"/>
<protein>
    <recommendedName>
        <fullName evidence="4">Oligosaccharide repeat unit polymerase</fullName>
    </recommendedName>
</protein>
<keyword evidence="1" id="KW-0812">Transmembrane</keyword>
<feature type="transmembrane region" description="Helical" evidence="1">
    <location>
        <begin position="307"/>
        <end position="326"/>
    </location>
</feature>
<feature type="transmembrane region" description="Helical" evidence="1">
    <location>
        <begin position="396"/>
        <end position="414"/>
    </location>
</feature>
<proteinExistence type="predicted"/>